<dbReference type="Proteomes" id="UP001225906">
    <property type="component" value="Unassembled WGS sequence"/>
</dbReference>
<dbReference type="RefSeq" id="WP_306388724.1">
    <property type="nucleotide sequence ID" value="NZ_JAVCAP010000006.1"/>
</dbReference>
<organism evidence="1 2">
    <name type="scientific">Methylophilus aquaticus</name>
    <dbReference type="NCBI Taxonomy" id="1971610"/>
    <lineage>
        <taxon>Bacteria</taxon>
        <taxon>Pseudomonadati</taxon>
        <taxon>Pseudomonadota</taxon>
        <taxon>Betaproteobacteria</taxon>
        <taxon>Nitrosomonadales</taxon>
        <taxon>Methylophilaceae</taxon>
        <taxon>Methylophilus</taxon>
    </lineage>
</organism>
<evidence type="ECO:0000313" key="2">
    <source>
        <dbReference type="Proteomes" id="UP001225906"/>
    </source>
</evidence>
<keyword evidence="2" id="KW-1185">Reference proteome</keyword>
<accession>A0ABT9JR97</accession>
<gene>
    <name evidence="1" type="ORF">Q9291_04050</name>
</gene>
<sequence>MTDINIVNDAESYRHHFDNIFVGGIPKFFTEEAAFLSFVSMLTAIEALAGLMAPKQTTGERFQNFIKQYFPPEYSPITEKLWAFRNTMIHSFSPGDCLISCHTSRLHLKDVNGALFLNAENLFGAFLHASNAYFDKLENDQQLKNNFVFRINQIGGGAPVSYAIHDSRVS</sequence>
<name>A0ABT9JR97_9PROT</name>
<comment type="caution">
    <text evidence="1">The sequence shown here is derived from an EMBL/GenBank/DDBJ whole genome shotgun (WGS) entry which is preliminary data.</text>
</comment>
<proteinExistence type="predicted"/>
<protein>
    <submittedName>
        <fullName evidence="1">Uncharacterized protein</fullName>
    </submittedName>
</protein>
<evidence type="ECO:0000313" key="1">
    <source>
        <dbReference type="EMBL" id="MDP8567014.1"/>
    </source>
</evidence>
<reference evidence="2" key="1">
    <citation type="journal article" date="2019" name="Int. J. Syst. Evol. Microbiol.">
        <title>The Global Catalogue of Microorganisms (GCM) 10K type strain sequencing project: providing services to taxonomists for standard genome sequencing and annotation.</title>
        <authorList>
            <consortium name="The Broad Institute Genomics Platform"/>
            <consortium name="The Broad Institute Genome Sequencing Center for Infectious Disease"/>
            <person name="Wu L."/>
            <person name="Ma J."/>
        </authorList>
    </citation>
    <scope>NUCLEOTIDE SEQUENCE [LARGE SCALE GENOMIC DNA]</scope>
    <source>
        <strain evidence="2">VKM B-3159</strain>
    </source>
</reference>
<dbReference type="EMBL" id="JAVCAP010000006">
    <property type="protein sequence ID" value="MDP8567014.1"/>
    <property type="molecule type" value="Genomic_DNA"/>
</dbReference>